<dbReference type="RefSeq" id="WP_138451358.1">
    <property type="nucleotide sequence ID" value="NZ_VBVZ01000171.1"/>
</dbReference>
<protein>
    <submittedName>
        <fullName evidence="1">Uncharacterized protein</fullName>
    </submittedName>
</protein>
<organism evidence="1 2">
    <name type="scientific">Pseudomonas edaphica</name>
    <dbReference type="NCBI Taxonomy" id="2006980"/>
    <lineage>
        <taxon>Bacteria</taxon>
        <taxon>Pseudomonadati</taxon>
        <taxon>Pseudomonadota</taxon>
        <taxon>Gammaproteobacteria</taxon>
        <taxon>Pseudomonadales</taxon>
        <taxon>Pseudomonadaceae</taxon>
        <taxon>Pseudomonas</taxon>
    </lineage>
</organism>
<comment type="caution">
    <text evidence="1">The sequence shown here is derived from an EMBL/GenBank/DDBJ whole genome shotgun (WGS) entry which is preliminary data.</text>
</comment>
<reference evidence="1 2" key="1">
    <citation type="submission" date="2019-05" db="EMBL/GenBank/DDBJ databases">
        <title>Pseudomonas edaphica sp. nov., isolated from rhizospheric soil of Cistus ladanifer L. in Spain.</title>
        <authorList>
            <person name="Peix A."/>
        </authorList>
    </citation>
    <scope>NUCLEOTIDE SEQUENCE [LARGE SCALE GENOMIC DNA]</scope>
    <source>
        <strain evidence="1 2">RD25</strain>
    </source>
</reference>
<accession>A0ABY2U5F4</accession>
<dbReference type="Proteomes" id="UP000304941">
    <property type="component" value="Unassembled WGS sequence"/>
</dbReference>
<name>A0ABY2U5F4_9PSED</name>
<dbReference type="EMBL" id="VBVZ01000171">
    <property type="protein sequence ID" value="TLG91353.1"/>
    <property type="molecule type" value="Genomic_DNA"/>
</dbReference>
<evidence type="ECO:0000313" key="1">
    <source>
        <dbReference type="EMBL" id="TLG91353.1"/>
    </source>
</evidence>
<gene>
    <name evidence="1" type="ORF">FEM54_13520</name>
</gene>
<proteinExistence type="predicted"/>
<keyword evidence="2" id="KW-1185">Reference proteome</keyword>
<sequence>MSDVTVSISLSRQEQGRLYMQHLAAKKTVKALLEQRDELLAALQGLLAAYQDPGNTGSTHDDKVLVARAVIAKASA</sequence>
<evidence type="ECO:0000313" key="2">
    <source>
        <dbReference type="Proteomes" id="UP000304941"/>
    </source>
</evidence>